<gene>
    <name evidence="1" type="ORF">FYJ30_10910</name>
</gene>
<dbReference type="AlphaFoldDB" id="A0A7K0JFM2"/>
<organism evidence="1 2">
    <name type="scientific">Phocaeicola vulgatus</name>
    <name type="common">Bacteroides vulgatus</name>
    <dbReference type="NCBI Taxonomy" id="821"/>
    <lineage>
        <taxon>Bacteria</taxon>
        <taxon>Pseudomonadati</taxon>
        <taxon>Bacteroidota</taxon>
        <taxon>Bacteroidia</taxon>
        <taxon>Bacteroidales</taxon>
        <taxon>Bacteroidaceae</taxon>
        <taxon>Phocaeicola</taxon>
    </lineage>
</organism>
<accession>A0A7K0JFM2</accession>
<dbReference type="RefSeq" id="WP_154577384.1">
    <property type="nucleotide sequence ID" value="NZ_JADYTT010000036.1"/>
</dbReference>
<proteinExistence type="predicted"/>
<comment type="caution">
    <text evidence="1">The sequence shown here is derived from an EMBL/GenBank/DDBJ whole genome shotgun (WGS) entry which is preliminary data.</text>
</comment>
<protein>
    <submittedName>
        <fullName evidence="1">Fimbrillin family protein</fullName>
    </submittedName>
</protein>
<reference evidence="1 2" key="1">
    <citation type="submission" date="2019-09" db="EMBL/GenBank/DDBJ databases">
        <title>In-depth cultivation of the pig gut microbiome towards novel bacterial diversity and tailored functional studies.</title>
        <authorList>
            <person name="Wylensek D."/>
            <person name="Hitch T.C.A."/>
            <person name="Clavel T."/>
        </authorList>
    </citation>
    <scope>NUCLEOTIDE SEQUENCE [LARGE SCALE GENOMIC DNA]</scope>
    <source>
        <strain evidence="1 2">WCA-389-WT-3C</strain>
    </source>
</reference>
<dbReference type="CDD" id="cd13120">
    <property type="entry name" value="BF2867_like_N"/>
    <property type="match status" value="1"/>
</dbReference>
<dbReference type="EMBL" id="VULU01000018">
    <property type="protein sequence ID" value="MSS48799.1"/>
    <property type="molecule type" value="Genomic_DNA"/>
</dbReference>
<name>A0A7K0JFM2_PHOVU</name>
<evidence type="ECO:0000313" key="2">
    <source>
        <dbReference type="Proteomes" id="UP000460950"/>
    </source>
</evidence>
<evidence type="ECO:0000313" key="1">
    <source>
        <dbReference type="EMBL" id="MSS48799.1"/>
    </source>
</evidence>
<dbReference type="Proteomes" id="UP000460950">
    <property type="component" value="Unassembled WGS sequence"/>
</dbReference>
<dbReference type="PROSITE" id="PS51257">
    <property type="entry name" value="PROKAR_LIPOPROTEIN"/>
    <property type="match status" value="1"/>
</dbReference>
<sequence length="755" mass="83360">MKKDYLYIVSFAAFAFLMMSCTDDEIIETPTILSPSKTIAFNADIEWTEPDQTRSASPNRVSNFSLLTDTGEEVLPCGVYVQDGIQYNGEEKPLTRGAVINHIGDSFNVWATYTKDNVSSEFFSNLEFSKGSGDVFNSLNTYYWPGSGTLDFVAVSNTPASNFAHQMSSDGTKLESFIYTVPADATQQNDIIVAIAKGIAGDNNTSVPLSFKHIMSAVNVKIGSVVKGEIQSITFKNVYNKGKYLVEQGVWVVDKTSVGDFTVTMQDGKFVSSGTDAEGTPVNTTEGTFMFIPQNPGDNAEMVIEFLDSNTGHLYSDDDTKNPYKPALRGSIADDNWDKNKTVNYMLSIDESFTLTIEPVGKKLDAHYVIGYANVTVEGIDNWTIEVSSDVSSAEPITIQPEEEVNLLAKQGFWTDKVVDANGNVTAASARGSESWSGTGNVTNKLFYIFIPENVSDKDRQISLTLRGTGASTVSTTKVLLQKYPNWTDGGFGWEVVDDDESGEYGFKWTRKVVYQFYQNHGEIFKIGTSWTGYERDQMLEFINAIVAPYNNGNALTVGASDSWIYLAETEVNSFSIFGYKVWVEYKMNVHIDYTKLNNITTALSETDGLANSKALYQLGGSAATSSLETVLQESTKTENTDPAFTIISQDGSLNDLSGILTYIQKKNKYNMQIVTTEVATTPHPIFNVDDLKWYLPAYGQFQYFTPDPNIAGDDKSHYWSSTAVSGSSEAYIGDGTPKDRDLQYRVIAVRKNDN</sequence>